<evidence type="ECO:0000313" key="2">
    <source>
        <dbReference type="EMBL" id="CAB1427606.1"/>
    </source>
</evidence>
<accession>A0A9N7YJE8</accession>
<evidence type="ECO:0000256" key="1">
    <source>
        <dbReference type="SAM" id="MobiDB-lite"/>
    </source>
</evidence>
<organism evidence="2 3">
    <name type="scientific">Pleuronectes platessa</name>
    <name type="common">European plaice</name>
    <dbReference type="NCBI Taxonomy" id="8262"/>
    <lineage>
        <taxon>Eukaryota</taxon>
        <taxon>Metazoa</taxon>
        <taxon>Chordata</taxon>
        <taxon>Craniata</taxon>
        <taxon>Vertebrata</taxon>
        <taxon>Euteleostomi</taxon>
        <taxon>Actinopterygii</taxon>
        <taxon>Neopterygii</taxon>
        <taxon>Teleostei</taxon>
        <taxon>Neoteleostei</taxon>
        <taxon>Acanthomorphata</taxon>
        <taxon>Carangaria</taxon>
        <taxon>Pleuronectiformes</taxon>
        <taxon>Pleuronectoidei</taxon>
        <taxon>Pleuronectidae</taxon>
        <taxon>Pleuronectes</taxon>
    </lineage>
</organism>
<reference evidence="2" key="1">
    <citation type="submission" date="2020-03" db="EMBL/GenBank/DDBJ databases">
        <authorList>
            <person name="Weist P."/>
        </authorList>
    </citation>
    <scope>NUCLEOTIDE SEQUENCE</scope>
</reference>
<protein>
    <submittedName>
        <fullName evidence="2">Uncharacterized protein</fullName>
    </submittedName>
</protein>
<gene>
    <name evidence="2" type="ORF">PLEPLA_LOCUS15547</name>
</gene>
<comment type="caution">
    <text evidence="2">The sequence shown here is derived from an EMBL/GenBank/DDBJ whole genome shotgun (WGS) entry which is preliminary data.</text>
</comment>
<feature type="region of interest" description="Disordered" evidence="1">
    <location>
        <begin position="106"/>
        <end position="134"/>
    </location>
</feature>
<dbReference type="AlphaFoldDB" id="A0A9N7YJE8"/>
<dbReference type="Proteomes" id="UP001153269">
    <property type="component" value="Unassembled WGS sequence"/>
</dbReference>
<dbReference type="EMBL" id="CADEAL010000981">
    <property type="protein sequence ID" value="CAB1427606.1"/>
    <property type="molecule type" value="Genomic_DNA"/>
</dbReference>
<evidence type="ECO:0000313" key="3">
    <source>
        <dbReference type="Proteomes" id="UP001153269"/>
    </source>
</evidence>
<name>A0A9N7YJE8_PLEPL</name>
<proteinExistence type="predicted"/>
<keyword evidence="3" id="KW-1185">Reference proteome</keyword>
<sequence length="134" mass="14626">MHHREGSPAPFYDSERGVKLPPPLHSNPLLLDVHAVSPHPSCPPEVPGQQLWRTTAQRWSAGRLLFKHATDPPYSRARQVGVVFWSPRGSGALGPEQCRLTLTPVVPTDHPLQQQEQSGVPGLPSGHSAEKVTT</sequence>